<sequence>MNEGKALQKTKLERFDTKQEIDRSWMVFDIFTGMPVTFAGRAMHGLGEQVARELVGMLNAQDMLRRASLGF</sequence>
<name>A0A2W4CCI4_9HYPH</name>
<organism evidence="1 2">
    <name type="scientific">Rhizobium tubonense</name>
    <dbReference type="NCBI Taxonomy" id="484088"/>
    <lineage>
        <taxon>Bacteria</taxon>
        <taxon>Pseudomonadati</taxon>
        <taxon>Pseudomonadota</taxon>
        <taxon>Alphaproteobacteria</taxon>
        <taxon>Hyphomicrobiales</taxon>
        <taxon>Rhizobiaceae</taxon>
        <taxon>Rhizobium/Agrobacterium group</taxon>
        <taxon>Rhizobium</taxon>
    </lineage>
</organism>
<dbReference type="EMBL" id="PCDP01000064">
    <property type="protein sequence ID" value="PZM08948.1"/>
    <property type="molecule type" value="Genomic_DNA"/>
</dbReference>
<proteinExistence type="predicted"/>
<keyword evidence="2" id="KW-1185">Reference proteome</keyword>
<reference evidence="1 2" key="1">
    <citation type="journal article" date="2018" name="Sci. Rep.">
        <title>Rhizobium tumorigenes sp. nov., a novel plant tumorigenic bacterium isolated from cane gall tumors on thornless blackberry.</title>
        <authorList>
            <person name="Kuzmanovi N."/>
            <person name="Smalla K."/>
            <person name="Gronow S."/>
            <person name="PuBawska J."/>
        </authorList>
    </citation>
    <scope>NUCLEOTIDE SEQUENCE [LARGE SCALE GENOMIC DNA]</scope>
    <source>
        <strain evidence="1 2">CCBAU 85046</strain>
    </source>
</reference>
<comment type="caution">
    <text evidence="1">The sequence shown here is derived from an EMBL/GenBank/DDBJ whole genome shotgun (WGS) entry which is preliminary data.</text>
</comment>
<gene>
    <name evidence="1" type="ORF">CPY51_27470</name>
</gene>
<protein>
    <submittedName>
        <fullName evidence="1">Uncharacterized protein</fullName>
    </submittedName>
</protein>
<dbReference type="Proteomes" id="UP000248925">
    <property type="component" value="Unassembled WGS sequence"/>
</dbReference>
<evidence type="ECO:0000313" key="2">
    <source>
        <dbReference type="Proteomes" id="UP000248925"/>
    </source>
</evidence>
<evidence type="ECO:0000313" key="1">
    <source>
        <dbReference type="EMBL" id="PZM08948.1"/>
    </source>
</evidence>
<dbReference type="AlphaFoldDB" id="A0A2W4CCI4"/>
<accession>A0A2W4CCI4</accession>